<dbReference type="KEGG" id="bsc:COCSADRAFT_175734"/>
<dbReference type="AlphaFoldDB" id="M2RVU4"/>
<dbReference type="eggNOG" id="ENOG502SN4M">
    <property type="taxonomic scope" value="Eukaryota"/>
</dbReference>
<proteinExistence type="predicted"/>
<dbReference type="HOGENOM" id="CLU_066073_0_0_1"/>
<evidence type="ECO:0000313" key="2">
    <source>
        <dbReference type="Proteomes" id="UP000016934"/>
    </source>
</evidence>
<reference evidence="2" key="2">
    <citation type="journal article" date="2013" name="PLoS Genet.">
        <title>Comparative genome structure, secondary metabolite, and effector coding capacity across Cochliobolus pathogens.</title>
        <authorList>
            <person name="Condon B.J."/>
            <person name="Leng Y."/>
            <person name="Wu D."/>
            <person name="Bushley K.E."/>
            <person name="Ohm R.A."/>
            <person name="Otillar R."/>
            <person name="Martin J."/>
            <person name="Schackwitz W."/>
            <person name="Grimwood J."/>
            <person name="MohdZainudin N."/>
            <person name="Xue C."/>
            <person name="Wang R."/>
            <person name="Manning V.A."/>
            <person name="Dhillon B."/>
            <person name="Tu Z.J."/>
            <person name="Steffenson B.J."/>
            <person name="Salamov A."/>
            <person name="Sun H."/>
            <person name="Lowry S."/>
            <person name="LaButti K."/>
            <person name="Han J."/>
            <person name="Copeland A."/>
            <person name="Lindquist E."/>
            <person name="Barry K."/>
            <person name="Schmutz J."/>
            <person name="Baker S.E."/>
            <person name="Ciuffetti L.M."/>
            <person name="Grigoriev I.V."/>
            <person name="Zhong S."/>
            <person name="Turgeon B.G."/>
        </authorList>
    </citation>
    <scope>NUCLEOTIDE SEQUENCE [LARGE SCALE GENOMIC DNA]</scope>
    <source>
        <strain evidence="2">ND90Pr / ATCC 201652</strain>
    </source>
</reference>
<dbReference type="OMA" id="NGWKELR"/>
<organism evidence="1 2">
    <name type="scientific">Cochliobolus sativus (strain ND90Pr / ATCC 201652)</name>
    <name type="common">Common root rot and spot blotch fungus</name>
    <name type="synonym">Bipolaris sorokiniana</name>
    <dbReference type="NCBI Taxonomy" id="665912"/>
    <lineage>
        <taxon>Eukaryota</taxon>
        <taxon>Fungi</taxon>
        <taxon>Dikarya</taxon>
        <taxon>Ascomycota</taxon>
        <taxon>Pezizomycotina</taxon>
        <taxon>Dothideomycetes</taxon>
        <taxon>Pleosporomycetidae</taxon>
        <taxon>Pleosporales</taxon>
        <taxon>Pleosporineae</taxon>
        <taxon>Pleosporaceae</taxon>
        <taxon>Bipolaris</taxon>
    </lineage>
</organism>
<name>M2RVU4_COCSN</name>
<accession>M2RVU4</accession>
<dbReference type="OrthoDB" id="72726at2759"/>
<evidence type="ECO:0008006" key="3">
    <source>
        <dbReference type="Google" id="ProtNLM"/>
    </source>
</evidence>
<keyword evidence="2" id="KW-1185">Reference proteome</keyword>
<gene>
    <name evidence="1" type="ORF">COCSADRAFT_175734</name>
</gene>
<dbReference type="EMBL" id="KB445653">
    <property type="protein sequence ID" value="EMD59178.1"/>
    <property type="molecule type" value="Genomic_DNA"/>
</dbReference>
<dbReference type="Proteomes" id="UP000016934">
    <property type="component" value="Unassembled WGS sequence"/>
</dbReference>
<sequence>MQRTDRVNLRKMMIQNEDYFIAPKGRCYRWYNKPHHIPSTPATPIADGPGTNDSSRLLQLPRELRDEIWELVFNSTRLTFGLQYTPRYGERYLKPAPHSLALLRVCRQINAETRDIWMQRVLFNFEDPQTMLNRLSDLPESTVSRIRHVRLIGSPMMRYLKGFDDLMYRHESIFQLLPTLRLDCLTIFAVAAAAPEYDAITNLVNRGNGWKELRYITRSSRMLGFGPSRSHGSRETGDICRQPQPRFWNKRLLNRDGESSGSIVQVFRALDEDDVTAVLDPLRREPFEQNPEEHLVKGFGRVDDEGLTRGGGARRALLVVVKRGDSVDVSQKSPGYGKERDMKARFKKRTWRVRNKIIIWTSPDSERDDDEVGNGWARPQLRRPPYGFDNYYDIDDM</sequence>
<evidence type="ECO:0000313" key="1">
    <source>
        <dbReference type="EMBL" id="EMD59178.1"/>
    </source>
</evidence>
<dbReference type="GeneID" id="19132985"/>
<protein>
    <recommendedName>
        <fullName evidence="3">F-box domain-containing protein</fullName>
    </recommendedName>
</protein>
<dbReference type="PANTHER" id="PTHR38790:SF4">
    <property type="entry name" value="2EXR DOMAIN-CONTAINING PROTEIN"/>
    <property type="match status" value="1"/>
</dbReference>
<dbReference type="RefSeq" id="XP_007704961.1">
    <property type="nucleotide sequence ID" value="XM_007706771.1"/>
</dbReference>
<dbReference type="PANTHER" id="PTHR38790">
    <property type="entry name" value="2EXR DOMAIN-CONTAINING PROTEIN-RELATED"/>
    <property type="match status" value="1"/>
</dbReference>
<reference evidence="1 2" key="1">
    <citation type="journal article" date="2012" name="PLoS Pathog.">
        <title>Diverse lifestyles and strategies of plant pathogenesis encoded in the genomes of eighteen Dothideomycetes fungi.</title>
        <authorList>
            <person name="Ohm R.A."/>
            <person name="Feau N."/>
            <person name="Henrissat B."/>
            <person name="Schoch C.L."/>
            <person name="Horwitz B.A."/>
            <person name="Barry K.W."/>
            <person name="Condon B.J."/>
            <person name="Copeland A.C."/>
            <person name="Dhillon B."/>
            <person name="Glaser F."/>
            <person name="Hesse C.N."/>
            <person name="Kosti I."/>
            <person name="LaButti K."/>
            <person name="Lindquist E.A."/>
            <person name="Lucas S."/>
            <person name="Salamov A.A."/>
            <person name="Bradshaw R.E."/>
            <person name="Ciuffetti L."/>
            <person name="Hamelin R.C."/>
            <person name="Kema G.H.J."/>
            <person name="Lawrence C."/>
            <person name="Scott J.A."/>
            <person name="Spatafora J.W."/>
            <person name="Turgeon B.G."/>
            <person name="de Wit P.J.G.M."/>
            <person name="Zhong S."/>
            <person name="Goodwin S.B."/>
            <person name="Grigoriev I.V."/>
        </authorList>
    </citation>
    <scope>NUCLEOTIDE SEQUENCE [LARGE SCALE GENOMIC DNA]</scope>
    <source>
        <strain evidence="2">ND90Pr / ATCC 201652</strain>
    </source>
</reference>